<protein>
    <submittedName>
        <fullName evidence="1">Uncharacterized protein</fullName>
    </submittedName>
</protein>
<comment type="caution">
    <text evidence="1">The sequence shown here is derived from an EMBL/GenBank/DDBJ whole genome shotgun (WGS) entry which is preliminary data.</text>
</comment>
<evidence type="ECO:0000313" key="1">
    <source>
        <dbReference type="EMBL" id="GBL88697.1"/>
    </source>
</evidence>
<name>A0A4Y2BAA2_ARAVE</name>
<sequence length="98" mass="10911">MELQRHSRSKVIPVDQRRSSDLSAVLKYSLRQAVTPHGVFSSIPFPSRNIEKRVAFSGIIYLSPRSPNLSPNRQNGRHVCRQGQGAITVAEVTPCLTL</sequence>
<dbReference type="Proteomes" id="UP000499080">
    <property type="component" value="Unassembled WGS sequence"/>
</dbReference>
<proteinExistence type="predicted"/>
<keyword evidence="2" id="KW-1185">Reference proteome</keyword>
<reference evidence="1 2" key="1">
    <citation type="journal article" date="2019" name="Sci. Rep.">
        <title>Orb-weaving spider Araneus ventricosus genome elucidates the spidroin gene catalogue.</title>
        <authorList>
            <person name="Kono N."/>
            <person name="Nakamura H."/>
            <person name="Ohtoshi R."/>
            <person name="Moran D.A.P."/>
            <person name="Shinohara A."/>
            <person name="Yoshida Y."/>
            <person name="Fujiwara M."/>
            <person name="Mori M."/>
            <person name="Tomita M."/>
            <person name="Arakawa K."/>
        </authorList>
    </citation>
    <scope>NUCLEOTIDE SEQUENCE [LARGE SCALE GENOMIC DNA]</scope>
</reference>
<dbReference type="EMBL" id="BGPR01000061">
    <property type="protein sequence ID" value="GBL88697.1"/>
    <property type="molecule type" value="Genomic_DNA"/>
</dbReference>
<accession>A0A4Y2BAA2</accession>
<organism evidence="1 2">
    <name type="scientific">Araneus ventricosus</name>
    <name type="common">Orbweaver spider</name>
    <name type="synonym">Epeira ventricosa</name>
    <dbReference type="NCBI Taxonomy" id="182803"/>
    <lineage>
        <taxon>Eukaryota</taxon>
        <taxon>Metazoa</taxon>
        <taxon>Ecdysozoa</taxon>
        <taxon>Arthropoda</taxon>
        <taxon>Chelicerata</taxon>
        <taxon>Arachnida</taxon>
        <taxon>Araneae</taxon>
        <taxon>Araneomorphae</taxon>
        <taxon>Entelegynae</taxon>
        <taxon>Araneoidea</taxon>
        <taxon>Araneidae</taxon>
        <taxon>Araneus</taxon>
    </lineage>
</organism>
<gene>
    <name evidence="1" type="ORF">AVEN_195676_1</name>
</gene>
<evidence type="ECO:0000313" key="2">
    <source>
        <dbReference type="Proteomes" id="UP000499080"/>
    </source>
</evidence>
<dbReference type="AlphaFoldDB" id="A0A4Y2BAA2"/>